<keyword evidence="4" id="KW-1185">Reference proteome</keyword>
<gene>
    <name evidence="3" type="ORF">QBE51_09270</name>
</gene>
<feature type="region of interest" description="Disordered" evidence="1">
    <location>
        <begin position="87"/>
        <end position="108"/>
    </location>
</feature>
<feature type="compositionally biased region" description="Basic and acidic residues" evidence="1">
    <location>
        <begin position="95"/>
        <end position="108"/>
    </location>
</feature>
<keyword evidence="2" id="KW-0472">Membrane</keyword>
<dbReference type="Proteomes" id="UP001486565">
    <property type="component" value="Chromosome"/>
</dbReference>
<name>A0ABZ2Y104_9FIRM</name>
<dbReference type="EMBL" id="CP121687">
    <property type="protein sequence ID" value="WZL69006.1"/>
    <property type="molecule type" value="Genomic_DNA"/>
</dbReference>
<feature type="transmembrane region" description="Helical" evidence="2">
    <location>
        <begin position="12"/>
        <end position="36"/>
    </location>
</feature>
<evidence type="ECO:0008006" key="5">
    <source>
        <dbReference type="Google" id="ProtNLM"/>
    </source>
</evidence>
<accession>A0ABZ2Y104</accession>
<keyword evidence="2" id="KW-0812">Transmembrane</keyword>
<proteinExistence type="predicted"/>
<sequence>MIEHREIYKRLLYQLLEQVLLLIIVLFIFVGIYVPIRSISRQISKNGEGTIRITAPKGMPLYINGETSYSSIDLIFENGELKTKDTKQPVKIKKRPDGSYDIEIKNQP</sequence>
<evidence type="ECO:0000256" key="1">
    <source>
        <dbReference type="SAM" id="MobiDB-lite"/>
    </source>
</evidence>
<reference evidence="3 4" key="1">
    <citation type="submission" date="2023-03" db="EMBL/GenBank/DDBJ databases">
        <title>Novel Species.</title>
        <authorList>
            <person name="Ma S."/>
        </authorList>
    </citation>
    <scope>NUCLEOTIDE SEQUENCE [LARGE SCALE GENOMIC DNA]</scope>
    <source>
        <strain evidence="3 4">LIND6LT2</strain>
    </source>
</reference>
<evidence type="ECO:0000313" key="3">
    <source>
        <dbReference type="EMBL" id="WZL69006.1"/>
    </source>
</evidence>
<keyword evidence="2" id="KW-1133">Transmembrane helix</keyword>
<organism evidence="3 4">
    <name type="scientific">Defluviitalea saccharophila</name>
    <dbReference type="NCBI Taxonomy" id="879970"/>
    <lineage>
        <taxon>Bacteria</taxon>
        <taxon>Bacillati</taxon>
        <taxon>Bacillota</taxon>
        <taxon>Clostridia</taxon>
        <taxon>Lachnospirales</taxon>
        <taxon>Defluviitaleaceae</taxon>
        <taxon>Defluviitalea</taxon>
    </lineage>
</organism>
<dbReference type="RefSeq" id="WP_341876010.1">
    <property type="nucleotide sequence ID" value="NZ_CP121687.1"/>
</dbReference>
<protein>
    <recommendedName>
        <fullName evidence="5">NusG domain-containing protein</fullName>
    </recommendedName>
</protein>
<evidence type="ECO:0000313" key="4">
    <source>
        <dbReference type="Proteomes" id="UP001486565"/>
    </source>
</evidence>
<evidence type="ECO:0000256" key="2">
    <source>
        <dbReference type="SAM" id="Phobius"/>
    </source>
</evidence>